<dbReference type="GO" id="GO:0003677">
    <property type="term" value="F:DNA binding"/>
    <property type="evidence" value="ECO:0007669"/>
    <property type="project" value="InterPro"/>
</dbReference>
<feature type="domain" description="Transcription elongation factor GreA/GreB C-terminal" evidence="2">
    <location>
        <begin position="127"/>
        <end position="197"/>
    </location>
</feature>
<keyword evidence="4" id="KW-1185">Reference proteome</keyword>
<proteinExistence type="predicted"/>
<evidence type="ECO:0000259" key="2">
    <source>
        <dbReference type="Pfam" id="PF01272"/>
    </source>
</evidence>
<dbReference type="GO" id="GO:0006354">
    <property type="term" value="P:DNA-templated transcription elongation"/>
    <property type="evidence" value="ECO:0007669"/>
    <property type="project" value="TreeGrafter"/>
</dbReference>
<dbReference type="InterPro" id="IPR036953">
    <property type="entry name" value="GreA/GreB_C_sf"/>
</dbReference>
<dbReference type="AlphaFoldDB" id="A0A081C3Z1"/>
<dbReference type="EMBL" id="DF820469">
    <property type="protein sequence ID" value="GAK59296.1"/>
    <property type="molecule type" value="Genomic_DNA"/>
</dbReference>
<organism evidence="3 4">
    <name type="scientific">Vecturithrix granuli</name>
    <dbReference type="NCBI Taxonomy" id="1499967"/>
    <lineage>
        <taxon>Bacteria</taxon>
        <taxon>Candidatus Moduliflexota</taxon>
        <taxon>Candidatus Vecturitrichia</taxon>
        <taxon>Candidatus Vecturitrichales</taxon>
        <taxon>Candidatus Vecturitrichaceae</taxon>
        <taxon>Candidatus Vecturithrix</taxon>
    </lineage>
</organism>
<evidence type="ECO:0000313" key="4">
    <source>
        <dbReference type="Proteomes" id="UP000030661"/>
    </source>
</evidence>
<dbReference type="HOGENOM" id="CLU_1253892_0_0_0"/>
<name>A0A081C3Z1_VECG1</name>
<feature type="coiled-coil region" evidence="1">
    <location>
        <begin position="11"/>
        <end position="69"/>
    </location>
</feature>
<dbReference type="InterPro" id="IPR023459">
    <property type="entry name" value="Tscrpt_elong_fac_GreA/B_fam"/>
</dbReference>
<dbReference type="STRING" id="1499967.U27_06273"/>
<keyword evidence="3" id="KW-0251">Elongation factor</keyword>
<dbReference type="GO" id="GO:0070063">
    <property type="term" value="F:RNA polymerase binding"/>
    <property type="evidence" value="ECO:0007669"/>
    <property type="project" value="InterPro"/>
</dbReference>
<evidence type="ECO:0000256" key="1">
    <source>
        <dbReference type="SAM" id="Coils"/>
    </source>
</evidence>
<keyword evidence="3" id="KW-0648">Protein biosynthesis</keyword>
<dbReference type="Gene3D" id="3.10.50.30">
    <property type="entry name" value="Transcription elongation factor, GreA/GreB, C-terminal domain"/>
    <property type="match status" value="1"/>
</dbReference>
<keyword evidence="1" id="KW-0175">Coiled coil</keyword>
<dbReference type="PANTHER" id="PTHR30437">
    <property type="entry name" value="TRANSCRIPTION ELONGATION FACTOR GREA"/>
    <property type="match status" value="1"/>
</dbReference>
<dbReference type="SUPFAM" id="SSF54534">
    <property type="entry name" value="FKBP-like"/>
    <property type="match status" value="1"/>
</dbReference>
<dbReference type="GO" id="GO:0032784">
    <property type="term" value="P:regulation of DNA-templated transcription elongation"/>
    <property type="evidence" value="ECO:0007669"/>
    <property type="project" value="InterPro"/>
</dbReference>
<accession>A0A081C3Z1</accession>
<reference evidence="3 4" key="1">
    <citation type="journal article" date="2015" name="PeerJ">
        <title>First genomic representation of candidate bacterial phylum KSB3 points to enhanced environmental sensing as a trigger of wastewater bulking.</title>
        <authorList>
            <person name="Sekiguchi Y."/>
            <person name="Ohashi A."/>
            <person name="Parks D.H."/>
            <person name="Yamauchi T."/>
            <person name="Tyson G.W."/>
            <person name="Hugenholtz P."/>
        </authorList>
    </citation>
    <scope>NUCLEOTIDE SEQUENCE [LARGE SCALE GENOMIC DNA]</scope>
</reference>
<evidence type="ECO:0000313" key="3">
    <source>
        <dbReference type="EMBL" id="GAK59296.1"/>
    </source>
</evidence>
<dbReference type="InterPro" id="IPR001437">
    <property type="entry name" value="Tscrpt_elong_fac_GreA/B_C"/>
</dbReference>
<dbReference type="Proteomes" id="UP000030661">
    <property type="component" value="Unassembled WGS sequence"/>
</dbReference>
<dbReference type="PANTHER" id="PTHR30437:SF4">
    <property type="entry name" value="TRANSCRIPTION ELONGATION FACTOR GREA"/>
    <property type="match status" value="1"/>
</dbReference>
<gene>
    <name evidence="3" type="ORF">U27_06273</name>
</gene>
<sequence>MEKYTFTLGGYIKFKKQAVEFERKLKILQSQTAETAEIGGDLWHDNFSYEQLQIQIRAMDTRLAESQKILNNARIIFSPESYEYLKQIENRLNNSQNQEPQLFRSKLQEIRGISEKAIISNLPEFPERVAIGCKVCIGIEEEEQVWTIVGYGEAEPESGKIAYNAPLSKAIIGAEVGDVRRVNIGGKNKKIEVFEISQDKEVLQWGLSELEEFMGSEKPL</sequence>
<protein>
    <submittedName>
        <fullName evidence="3">Transcription elongation factor greA</fullName>
    </submittedName>
</protein>
<dbReference type="Pfam" id="PF01272">
    <property type="entry name" value="GreA_GreB"/>
    <property type="match status" value="1"/>
</dbReference>
<dbReference type="GO" id="GO:0003746">
    <property type="term" value="F:translation elongation factor activity"/>
    <property type="evidence" value="ECO:0007669"/>
    <property type="project" value="UniProtKB-KW"/>
</dbReference>